<dbReference type="NCBIfam" id="TIGR00991">
    <property type="entry name" value="3a0901s02IAP34"/>
    <property type="match status" value="1"/>
</dbReference>
<name>A0ABQ5GVT8_9ASTR</name>
<evidence type="ECO:0000256" key="2">
    <source>
        <dbReference type="SAM" id="MobiDB-lite"/>
    </source>
</evidence>
<protein>
    <submittedName>
        <fullName evidence="4">Proteoglycan 4-like protein</fullName>
    </submittedName>
</protein>
<feature type="non-terminal residue" evidence="4">
    <location>
        <position position="1"/>
    </location>
</feature>
<feature type="compositionally biased region" description="Basic and acidic residues" evidence="2">
    <location>
        <begin position="482"/>
        <end position="502"/>
    </location>
</feature>
<sequence>LMEGGIGPDVPLDSVQLQIYPSKNRYEACVCSRNRTSKVASGTLEHLLLHSPRVKKLSSKGSRTNIKLLPPENISASEWFTTTTLKRFLHILGLSDILSIGNEIGQLEETRKFQMSLSVKAEVDITSSINSKNELLRAVDLRLIALKDEVAAAFDQAIGGRCSTKDISDLENFAHHFGAKDIRDSLQKFLEMNLFPTVEDSRNNNFSKTETSALGPQPSQLDLPIKYNIPPEKVAQVEQQDSIEMENSPFSSEDQPSVERSCAPIRSTTPRRSASPMRRIQIGRSGSRRVTALTIKSLNYIPVREKVAFQRDAGNSSDEEDPEKPSKNDVLRMSVQDKISLFESKQRDQRVDIPKTKKLLKITGGPNKTVLRRWSSGMSESQVSSVSPHNVAVEAESNLRFMESQICDSNAENIKPHSPEPEPGGVNGDTLQTEKEESCEKHPACIEWNHQKEAELKDLFTNIMENKNKSVRNRNSASDVISENKKSPNEQRGGFNDHYKQKRDENLKAEAFGKNAEKEAQSKEMQMVSTNVIEPQKTPLTNSRNEPSKPSVLNKNTSKMSNLPATRKSWSSSPAPSHARTPTGPTARSTTPTSRKPQPVLSEVRSITKSEKSQPRSKNLKATASDASRTLKTNNEKKQPTVTKITKTRTPEVNTAAKPSFDNNVTKKSSIVALDTKSFLLKGSGIEPGVGPIGIETKVVGQPEEATRTSETLIEAVEDKVVMTPDISENHEECEAPEYQVVSPTKCEESINNSCDDGFKRIELSEMNTGAEEESMISPTAWVEADDQSDNHEEEDILQKGWFDQHEEDDIIPCIESESPVQVVSRVKVVVPAGPSSPRVRRSLSQILLEENSEEADNCEWGNAEHPPSLIYQKDSPKGLKRLLKFARKNKADSCTERDNDAKDSKGSMSTAREWVGIQKFPLATQTKLLEILGTLKEKERDSLTVLVMGKGGVGKSSTVNSIIGERAVAVSTFQSDVPRPVMVSRERSGFTLNIIDTPGIVEGGYINDQALELIKRFLLNKTIDVLLYVDRLDSYRVDNLDKQIVKVITESFGKEIWRKGVVVLTHAQLTPPDCLSYEDFFARRSEAILKVIDSGAGAGVGARFRKRDVLGHAIPVALVENSTRCNKNDGEEKILPNGTSWIPSIVKTIAEVATNESKSILVDQKLIDGPNANERGKMFIPLLAAFQYFFVVKRVQSWIKDDIAKAPKSSWE</sequence>
<comment type="caution">
    <text evidence="4">The sequence shown here is derived from an EMBL/GenBank/DDBJ whole genome shotgun (WGS) entry which is preliminary data.</text>
</comment>
<feature type="region of interest" description="Disordered" evidence="2">
    <location>
        <begin position="201"/>
        <end position="220"/>
    </location>
</feature>
<feature type="compositionally biased region" description="Polar residues" evidence="2">
    <location>
        <begin position="533"/>
        <end position="545"/>
    </location>
</feature>
<keyword evidence="1" id="KW-0547">Nucleotide-binding</keyword>
<dbReference type="InterPro" id="IPR027417">
    <property type="entry name" value="P-loop_NTPase"/>
</dbReference>
<dbReference type="CDD" id="cd01853">
    <property type="entry name" value="Toc34_like"/>
    <property type="match status" value="1"/>
</dbReference>
<dbReference type="InterPro" id="IPR006703">
    <property type="entry name" value="G_AIG1"/>
</dbReference>
<evidence type="ECO:0000313" key="4">
    <source>
        <dbReference type="EMBL" id="GJT79331.1"/>
    </source>
</evidence>
<feature type="domain" description="AIG1-type G" evidence="3">
    <location>
        <begin position="941"/>
        <end position="1171"/>
    </location>
</feature>
<evidence type="ECO:0000259" key="3">
    <source>
        <dbReference type="PROSITE" id="PS51720"/>
    </source>
</evidence>
<dbReference type="SUPFAM" id="SSF52540">
    <property type="entry name" value="P-loop containing nucleoside triphosphate hydrolases"/>
    <property type="match status" value="1"/>
</dbReference>
<feature type="compositionally biased region" description="Polar residues" evidence="2">
    <location>
        <begin position="583"/>
        <end position="596"/>
    </location>
</feature>
<dbReference type="InterPro" id="IPR005688">
    <property type="entry name" value="Toc34"/>
</dbReference>
<dbReference type="PANTHER" id="PTHR31008">
    <property type="entry name" value="COP1-INTERACTING PROTEIN-RELATED"/>
    <property type="match status" value="1"/>
</dbReference>
<feature type="compositionally biased region" description="Polar residues" evidence="2">
    <location>
        <begin position="551"/>
        <end position="575"/>
    </location>
</feature>
<feature type="region of interest" description="Disordered" evidence="2">
    <location>
        <begin position="412"/>
        <end position="431"/>
    </location>
</feature>
<reference evidence="4" key="1">
    <citation type="journal article" date="2022" name="Int. J. Mol. Sci.">
        <title>Draft Genome of Tanacetum Coccineum: Genomic Comparison of Closely Related Tanacetum-Family Plants.</title>
        <authorList>
            <person name="Yamashiro T."/>
            <person name="Shiraishi A."/>
            <person name="Nakayama K."/>
            <person name="Satake H."/>
        </authorList>
    </citation>
    <scope>NUCLEOTIDE SEQUENCE</scope>
</reference>
<evidence type="ECO:0000313" key="5">
    <source>
        <dbReference type="Proteomes" id="UP001151760"/>
    </source>
</evidence>
<feature type="region of interest" description="Disordered" evidence="2">
    <location>
        <begin position="467"/>
        <end position="502"/>
    </location>
</feature>
<organism evidence="4 5">
    <name type="scientific">Tanacetum coccineum</name>
    <dbReference type="NCBI Taxonomy" id="301880"/>
    <lineage>
        <taxon>Eukaryota</taxon>
        <taxon>Viridiplantae</taxon>
        <taxon>Streptophyta</taxon>
        <taxon>Embryophyta</taxon>
        <taxon>Tracheophyta</taxon>
        <taxon>Spermatophyta</taxon>
        <taxon>Magnoliopsida</taxon>
        <taxon>eudicotyledons</taxon>
        <taxon>Gunneridae</taxon>
        <taxon>Pentapetalae</taxon>
        <taxon>asterids</taxon>
        <taxon>campanulids</taxon>
        <taxon>Asterales</taxon>
        <taxon>Asteraceae</taxon>
        <taxon>Asteroideae</taxon>
        <taxon>Anthemideae</taxon>
        <taxon>Anthemidinae</taxon>
        <taxon>Tanacetum</taxon>
    </lineage>
</organism>
<dbReference type="PANTHER" id="PTHR31008:SF5">
    <property type="entry name" value="EXPRESSED PROTEIN"/>
    <property type="match status" value="1"/>
</dbReference>
<feature type="compositionally biased region" description="Polar residues" evidence="2">
    <location>
        <begin position="203"/>
        <end position="220"/>
    </location>
</feature>
<feature type="compositionally biased region" description="Polar residues" evidence="2">
    <location>
        <begin position="616"/>
        <end position="633"/>
    </location>
</feature>
<dbReference type="PROSITE" id="PS51720">
    <property type="entry name" value="G_AIG1"/>
    <property type="match status" value="1"/>
</dbReference>
<dbReference type="Pfam" id="PF04548">
    <property type="entry name" value="AIG1"/>
    <property type="match status" value="1"/>
</dbReference>
<proteinExistence type="predicted"/>
<keyword evidence="5" id="KW-1185">Reference proteome</keyword>
<evidence type="ECO:0000256" key="1">
    <source>
        <dbReference type="ARBA" id="ARBA00022741"/>
    </source>
</evidence>
<accession>A0ABQ5GVT8</accession>
<dbReference type="Gene3D" id="3.40.50.300">
    <property type="entry name" value="P-loop containing nucleotide triphosphate hydrolases"/>
    <property type="match status" value="1"/>
</dbReference>
<feature type="region of interest" description="Disordered" evidence="2">
    <location>
        <begin position="533"/>
        <end position="643"/>
    </location>
</feature>
<dbReference type="EMBL" id="BQNB010018889">
    <property type="protein sequence ID" value="GJT79331.1"/>
    <property type="molecule type" value="Genomic_DNA"/>
</dbReference>
<gene>
    <name evidence="4" type="ORF">Tco_1053673</name>
</gene>
<feature type="region of interest" description="Disordered" evidence="2">
    <location>
        <begin position="239"/>
        <end position="285"/>
    </location>
</feature>
<dbReference type="Proteomes" id="UP001151760">
    <property type="component" value="Unassembled WGS sequence"/>
</dbReference>
<feature type="region of interest" description="Disordered" evidence="2">
    <location>
        <begin position="310"/>
        <end position="330"/>
    </location>
</feature>
<reference evidence="4" key="2">
    <citation type="submission" date="2022-01" db="EMBL/GenBank/DDBJ databases">
        <authorList>
            <person name="Yamashiro T."/>
            <person name="Shiraishi A."/>
            <person name="Satake H."/>
            <person name="Nakayama K."/>
        </authorList>
    </citation>
    <scope>NUCLEOTIDE SEQUENCE</scope>
</reference>